<comment type="subunit">
    <text evidence="4">Heterotetramer; composed of 2 small (MOCS2A) and 2 large (MOCS2B) subunits.</text>
</comment>
<dbReference type="CDD" id="cd00756">
    <property type="entry name" value="MoaE"/>
    <property type="match status" value="1"/>
</dbReference>
<dbReference type="RefSeq" id="XP_025409070.1">
    <property type="nucleotide sequence ID" value="XM_025553285.1"/>
</dbReference>
<dbReference type="Proteomes" id="UP000694846">
    <property type="component" value="Unplaced"/>
</dbReference>
<dbReference type="CTD" id="43017"/>
<dbReference type="InterPro" id="IPR028888">
    <property type="entry name" value="MOCS2B_euk"/>
</dbReference>
<feature type="binding site" evidence="4">
    <location>
        <begin position="101"/>
        <end position="102"/>
    </location>
    <ligand>
        <name>substrate</name>
    </ligand>
</feature>
<dbReference type="UniPathway" id="UPA00344"/>
<reference evidence="7 8" key="2">
    <citation type="submission" date="2025-04" db="UniProtKB">
        <authorList>
            <consortium name="RefSeq"/>
        </authorList>
    </citation>
    <scope>IDENTIFICATION</scope>
    <source>
        <tissue evidence="7 8">Whole body</tissue>
    </source>
</reference>
<dbReference type="InterPro" id="IPR036563">
    <property type="entry name" value="MoaE_sf"/>
</dbReference>
<dbReference type="AlphaFoldDB" id="A0A2S2QKA0"/>
<comment type="catalytic activity">
    <reaction evidence="4">
        <text>2 [molybdopterin-synthase sulfur-carrier protein]-C-terminal-Gly-aminoethanethioate + cyclic pyranopterin phosphate + H2O = molybdopterin + 2 [molybdopterin-synthase sulfur-carrier protein]-C-terminal Gly-Gly + 2 H(+)</text>
        <dbReference type="Rhea" id="RHEA:26333"/>
        <dbReference type="Rhea" id="RHEA-COMP:12202"/>
        <dbReference type="Rhea" id="RHEA-COMP:19907"/>
        <dbReference type="ChEBI" id="CHEBI:15377"/>
        <dbReference type="ChEBI" id="CHEBI:15378"/>
        <dbReference type="ChEBI" id="CHEBI:58698"/>
        <dbReference type="ChEBI" id="CHEBI:59648"/>
        <dbReference type="ChEBI" id="CHEBI:90778"/>
        <dbReference type="ChEBI" id="CHEBI:232372"/>
        <dbReference type="EC" id="2.8.1.12"/>
    </reaction>
</comment>
<gene>
    <name evidence="7 8" type="primary">LOC112682628</name>
    <name evidence="4" type="synonym">Mocs2</name>
    <name evidence="5" type="ORF">g.174219</name>
</gene>
<evidence type="ECO:0000256" key="3">
    <source>
        <dbReference type="ARBA" id="ARBA00023150"/>
    </source>
</evidence>
<dbReference type="GeneID" id="112682628"/>
<keyword evidence="6" id="KW-1185">Reference proteome</keyword>
<sequence length="147" mass="16587">MIDLKIVSSQLDIGSVMDFVNSPNCGAISIFIGTTREHFDGNKVKTLFYEAYESMALNEMKSIIELAKKKWPEVMNIAIHHRIGEVKVSEAGVVIAASSPHRKHAQEVVSFILDRLKTTVPIFKKELYEDGCSVWKANDECVWKKNC</sequence>
<comment type="pathway">
    <text evidence="4">Cofactor biosynthesis; molybdopterin biosynthesis.</text>
</comment>
<protein>
    <recommendedName>
        <fullName evidence="4">Molybdopterin synthase catalytic subunit</fullName>
        <ecNumber evidence="4">2.8.1.12</ecNumber>
    </recommendedName>
    <alternativeName>
        <fullName evidence="4">Molybdenum cofactor synthesis protein 2 large subunit</fullName>
    </alternativeName>
    <alternativeName>
        <fullName evidence="4">Molybdenum cofactor synthesis protein 2B</fullName>
        <shortName evidence="4">MOCS2B</shortName>
    </alternativeName>
</protein>
<dbReference type="SUPFAM" id="SSF54690">
    <property type="entry name" value="Molybdopterin synthase subunit MoaE"/>
    <property type="match status" value="1"/>
</dbReference>
<name>A0A2S2QKA0_9HEMI</name>
<keyword evidence="1 4" id="KW-0963">Cytoplasm</keyword>
<dbReference type="PANTHER" id="PTHR23404">
    <property type="entry name" value="MOLYBDOPTERIN SYNTHASE RELATED"/>
    <property type="match status" value="1"/>
</dbReference>
<reference evidence="5" key="1">
    <citation type="submission" date="2018-04" db="EMBL/GenBank/DDBJ databases">
        <title>Transcriptome assembly of Sipha flava.</title>
        <authorList>
            <person name="Scully E.D."/>
            <person name="Geib S.M."/>
            <person name="Palmer N.A."/>
            <person name="Koch K."/>
            <person name="Bradshaw J."/>
            <person name="Heng-Moss T."/>
            <person name="Sarath G."/>
        </authorList>
    </citation>
    <scope>NUCLEOTIDE SEQUENCE</scope>
</reference>
<dbReference type="FunFam" id="3.90.1170.40:FF:000002">
    <property type="entry name" value="Molybdopterin synthase catalytic subunit"/>
    <property type="match status" value="1"/>
</dbReference>
<comment type="subcellular location">
    <subcellularLocation>
        <location evidence="4">Cytoplasm</location>
    </subcellularLocation>
</comment>
<feature type="binding site" evidence="4">
    <location>
        <begin position="124"/>
        <end position="126"/>
    </location>
    <ligand>
        <name>substrate</name>
    </ligand>
</feature>
<comment type="function">
    <text evidence="4">Catalytic subunit of the molybdopterin synthase complex, a complex that catalyzes the conversion of precursor Z into molybdopterin. Acts by mediating the incorporation of 2 sulfur atoms from thiocarboxylated MOCS2A into precursor Z to generate a dithiolene group.</text>
</comment>
<dbReference type="EC" id="2.8.1.12" evidence="4"/>
<feature type="binding site" evidence="4">
    <location>
        <position position="117"/>
    </location>
    <ligand>
        <name>substrate</name>
    </ligand>
</feature>
<evidence type="ECO:0000256" key="2">
    <source>
        <dbReference type="ARBA" id="ARBA00022679"/>
    </source>
</evidence>
<proteinExistence type="inferred from homology"/>
<evidence type="ECO:0000256" key="1">
    <source>
        <dbReference type="ARBA" id="ARBA00022490"/>
    </source>
</evidence>
<evidence type="ECO:0000313" key="5">
    <source>
        <dbReference type="EMBL" id="MBY78138.1"/>
    </source>
</evidence>
<keyword evidence="2 4" id="KW-0808">Transferase</keyword>
<evidence type="ECO:0000313" key="8">
    <source>
        <dbReference type="RefSeq" id="XP_025409073.1"/>
    </source>
</evidence>
<evidence type="ECO:0000313" key="7">
    <source>
        <dbReference type="RefSeq" id="XP_025409070.1"/>
    </source>
</evidence>
<dbReference type="InterPro" id="IPR003448">
    <property type="entry name" value="Mopterin_biosynth_MoaE"/>
</dbReference>
<dbReference type="Pfam" id="PF02391">
    <property type="entry name" value="MoaE"/>
    <property type="match status" value="1"/>
</dbReference>
<comment type="similarity">
    <text evidence="4">Belongs to the MoaE family. MOCS2B subfamily.</text>
</comment>
<dbReference type="RefSeq" id="XP_025409073.1">
    <property type="nucleotide sequence ID" value="XM_025553288.1"/>
</dbReference>
<accession>A0A2S2QKA0</accession>
<evidence type="ECO:0000256" key="4">
    <source>
        <dbReference type="HAMAP-Rule" id="MF_03052"/>
    </source>
</evidence>
<dbReference type="EMBL" id="GGMS01008935">
    <property type="protein sequence ID" value="MBY78138.1"/>
    <property type="molecule type" value="Transcribed_RNA"/>
</dbReference>
<evidence type="ECO:0000313" key="6">
    <source>
        <dbReference type="Proteomes" id="UP000694846"/>
    </source>
</evidence>
<keyword evidence="3 4" id="KW-0501">Molybdenum cofactor biosynthesis</keyword>
<dbReference type="Gene3D" id="3.90.1170.40">
    <property type="entry name" value="Molybdopterin biosynthesis MoaE subunit"/>
    <property type="match status" value="1"/>
</dbReference>
<dbReference type="GO" id="GO:0030366">
    <property type="term" value="F:molybdopterin synthase activity"/>
    <property type="evidence" value="ECO:0007669"/>
    <property type="project" value="UniProtKB-UniRule"/>
</dbReference>
<organism evidence="5">
    <name type="scientific">Sipha flava</name>
    <name type="common">yellow sugarcane aphid</name>
    <dbReference type="NCBI Taxonomy" id="143950"/>
    <lineage>
        <taxon>Eukaryota</taxon>
        <taxon>Metazoa</taxon>
        <taxon>Ecdysozoa</taxon>
        <taxon>Arthropoda</taxon>
        <taxon>Hexapoda</taxon>
        <taxon>Insecta</taxon>
        <taxon>Pterygota</taxon>
        <taxon>Neoptera</taxon>
        <taxon>Paraneoptera</taxon>
        <taxon>Hemiptera</taxon>
        <taxon>Sternorrhyncha</taxon>
        <taxon>Aphidomorpha</taxon>
        <taxon>Aphidoidea</taxon>
        <taxon>Aphididae</taxon>
        <taxon>Sipha</taxon>
    </lineage>
</organism>
<dbReference type="OrthoDB" id="5531344at2759"/>
<comment type="miscellaneous">
    <text evidence="4">This protein is produced by a bicistronic gene which also produces the large subunit (MOCS2A).</text>
</comment>
<dbReference type="GO" id="GO:1990140">
    <property type="term" value="C:molybdopterin synthase complex"/>
    <property type="evidence" value="ECO:0007669"/>
    <property type="project" value="UniProtKB-UniRule"/>
</dbReference>
<dbReference type="GO" id="GO:0006777">
    <property type="term" value="P:Mo-molybdopterin cofactor biosynthetic process"/>
    <property type="evidence" value="ECO:0007669"/>
    <property type="project" value="UniProtKB-UniRule"/>
</dbReference>
<dbReference type="HAMAP" id="MF_03052">
    <property type="entry name" value="MOC2B"/>
    <property type="match status" value="1"/>
</dbReference>